<dbReference type="HOGENOM" id="CLU_765011_0_0_1"/>
<name>F4PAD1_BATDJ</name>
<dbReference type="EMBL" id="GL882890">
    <property type="protein sequence ID" value="EGF77902.1"/>
    <property type="molecule type" value="Genomic_DNA"/>
</dbReference>
<evidence type="ECO:0000313" key="2">
    <source>
        <dbReference type="EMBL" id="EGF77902.1"/>
    </source>
</evidence>
<reference evidence="2 3" key="1">
    <citation type="submission" date="2009-12" db="EMBL/GenBank/DDBJ databases">
        <title>The draft genome of Batrachochytrium dendrobatidis.</title>
        <authorList>
            <consortium name="US DOE Joint Genome Institute (JGI-PGF)"/>
            <person name="Kuo A."/>
            <person name="Salamov A."/>
            <person name="Schmutz J."/>
            <person name="Lucas S."/>
            <person name="Pitluck S."/>
            <person name="Rosenblum E."/>
            <person name="Stajich J."/>
            <person name="Eisen M."/>
            <person name="Grigoriev I.V."/>
        </authorList>
    </citation>
    <scope>NUCLEOTIDE SEQUENCE [LARGE SCALE GENOMIC DNA]</scope>
    <source>
        <strain evidence="3">JAM81 / FGSC 10211</strain>
    </source>
</reference>
<accession>F4PAD1</accession>
<dbReference type="AlphaFoldDB" id="F4PAD1"/>
<feature type="transmembrane region" description="Helical" evidence="1">
    <location>
        <begin position="115"/>
        <end position="138"/>
    </location>
</feature>
<dbReference type="GeneID" id="18239273"/>
<dbReference type="InParanoid" id="F4PAD1"/>
<evidence type="ECO:0008006" key="4">
    <source>
        <dbReference type="Google" id="ProtNLM"/>
    </source>
</evidence>
<feature type="transmembrane region" description="Helical" evidence="1">
    <location>
        <begin position="271"/>
        <end position="289"/>
    </location>
</feature>
<dbReference type="STRING" id="684364.F4PAD1"/>
<keyword evidence="1" id="KW-0812">Transmembrane</keyword>
<sequence>MWSSAIRSHALLYIQLIIISAVLWFSNVGASVTTTDSIAFDSNQATISPPLLVKRNRIETLTTTAECDFFLCSIAGTPQAATTFLLGTITLLINVIAFFLALYNMDYPPLRAKQLLLVGLGLMGGCCWFYGFMLAAGLLIVPDLLPSCPFWTVVVQISLGSLTIVTTILLRLYRLFRVIVQTKPVQGLDYLLWWVVILLPSILIAIFGLSLPEEYVNFLNPETGQCKFNPTYKFVIISLIGLMIFIVGGSIYYVGKRIHISAFNEFRENKILLLFALVAFFFNLVFNATKLFHNSWAQMIVAMITLIIVHMNFWILIWEPLYACYFNREDYLMDFLIELNGAGQSSHGTSDPIYSNSTCVNT</sequence>
<keyword evidence="1" id="KW-1133">Transmembrane helix</keyword>
<feature type="transmembrane region" description="Helical" evidence="1">
    <location>
        <begin position="191"/>
        <end position="211"/>
    </location>
</feature>
<evidence type="ECO:0000256" key="1">
    <source>
        <dbReference type="SAM" id="Phobius"/>
    </source>
</evidence>
<feature type="transmembrane region" description="Helical" evidence="1">
    <location>
        <begin position="150"/>
        <end position="170"/>
    </location>
</feature>
<dbReference type="RefSeq" id="XP_006681422.1">
    <property type="nucleotide sequence ID" value="XM_006681359.1"/>
</dbReference>
<feature type="transmembrane region" description="Helical" evidence="1">
    <location>
        <begin position="12"/>
        <end position="32"/>
    </location>
</feature>
<dbReference type="OrthoDB" id="2097319at2759"/>
<feature type="transmembrane region" description="Helical" evidence="1">
    <location>
        <begin position="231"/>
        <end position="255"/>
    </location>
</feature>
<proteinExistence type="predicted"/>
<feature type="transmembrane region" description="Helical" evidence="1">
    <location>
        <begin position="84"/>
        <end position="103"/>
    </location>
</feature>
<gene>
    <name evidence="2" type="ORF">BATDEDRAFT_27253</name>
</gene>
<dbReference type="Proteomes" id="UP000007241">
    <property type="component" value="Unassembled WGS sequence"/>
</dbReference>
<keyword evidence="1" id="KW-0472">Membrane</keyword>
<protein>
    <recommendedName>
        <fullName evidence="4">G-protein coupled receptors family 3 profile domain-containing protein</fullName>
    </recommendedName>
</protein>
<dbReference type="OMA" id="WLNCMNV"/>
<keyword evidence="3" id="KW-1185">Reference proteome</keyword>
<evidence type="ECO:0000313" key="3">
    <source>
        <dbReference type="Proteomes" id="UP000007241"/>
    </source>
</evidence>
<feature type="transmembrane region" description="Helical" evidence="1">
    <location>
        <begin position="295"/>
        <end position="318"/>
    </location>
</feature>
<organism evidence="2 3">
    <name type="scientific">Batrachochytrium dendrobatidis (strain JAM81 / FGSC 10211)</name>
    <name type="common">Frog chytrid fungus</name>
    <dbReference type="NCBI Taxonomy" id="684364"/>
    <lineage>
        <taxon>Eukaryota</taxon>
        <taxon>Fungi</taxon>
        <taxon>Fungi incertae sedis</taxon>
        <taxon>Chytridiomycota</taxon>
        <taxon>Chytridiomycota incertae sedis</taxon>
        <taxon>Chytridiomycetes</taxon>
        <taxon>Rhizophydiales</taxon>
        <taxon>Rhizophydiales incertae sedis</taxon>
        <taxon>Batrachochytrium</taxon>
    </lineage>
</organism>